<protein>
    <recommendedName>
        <fullName evidence="5">Transmembrane protein</fullName>
    </recommendedName>
</protein>
<dbReference type="AlphaFoldDB" id="A0AB34JCW0"/>
<organism evidence="3 4">
    <name type="scientific">Prymnesium parvum</name>
    <name type="common">Toxic golden alga</name>
    <dbReference type="NCBI Taxonomy" id="97485"/>
    <lineage>
        <taxon>Eukaryota</taxon>
        <taxon>Haptista</taxon>
        <taxon>Haptophyta</taxon>
        <taxon>Prymnesiophyceae</taxon>
        <taxon>Prymnesiales</taxon>
        <taxon>Prymnesiaceae</taxon>
        <taxon>Prymnesium</taxon>
    </lineage>
</organism>
<sequence>MHVLQPEIPDGTITTAMIIDGAVSARKLASASVGSDALRELSVTAAALADASVLRSKLGLGAVGPAQIGPGAVGTSQLAPGAVGTPQLAQGSVVFSHFSIGLQLSFVLVVVTVVVTFVLVLLTHFKAGKAAAADAAADSFLPSSSGRLESGSPECASSLRSARKTPSPSSSQSWKQHLGHGYVRINDGAASGSRAEHGSHAAQTSVQLPQMSARPYQTPQPYGGRSPSSLPNGAANVLEKLQAAAAAAGSSSDQDKAQRQRDAVKLMAGLQAVTSARLQGFQ</sequence>
<keyword evidence="2" id="KW-0472">Membrane</keyword>
<dbReference type="EMBL" id="JBGBPQ010000010">
    <property type="protein sequence ID" value="KAL1518587.1"/>
    <property type="molecule type" value="Genomic_DNA"/>
</dbReference>
<feature type="region of interest" description="Disordered" evidence="1">
    <location>
        <begin position="142"/>
        <end position="233"/>
    </location>
</feature>
<dbReference type="Proteomes" id="UP001515480">
    <property type="component" value="Unassembled WGS sequence"/>
</dbReference>
<name>A0AB34JCW0_PRYPA</name>
<comment type="caution">
    <text evidence="3">The sequence shown here is derived from an EMBL/GenBank/DDBJ whole genome shotgun (WGS) entry which is preliminary data.</text>
</comment>
<evidence type="ECO:0000256" key="2">
    <source>
        <dbReference type="SAM" id="Phobius"/>
    </source>
</evidence>
<evidence type="ECO:0008006" key="5">
    <source>
        <dbReference type="Google" id="ProtNLM"/>
    </source>
</evidence>
<feature type="compositionally biased region" description="Polar residues" evidence="1">
    <location>
        <begin position="201"/>
        <end position="231"/>
    </location>
</feature>
<evidence type="ECO:0000313" key="4">
    <source>
        <dbReference type="Proteomes" id="UP001515480"/>
    </source>
</evidence>
<evidence type="ECO:0000256" key="1">
    <source>
        <dbReference type="SAM" id="MobiDB-lite"/>
    </source>
</evidence>
<accession>A0AB34JCW0</accession>
<feature type="transmembrane region" description="Helical" evidence="2">
    <location>
        <begin position="100"/>
        <end position="122"/>
    </location>
</feature>
<feature type="compositionally biased region" description="Polar residues" evidence="1">
    <location>
        <begin position="158"/>
        <end position="175"/>
    </location>
</feature>
<evidence type="ECO:0000313" key="3">
    <source>
        <dbReference type="EMBL" id="KAL1518587.1"/>
    </source>
</evidence>
<keyword evidence="4" id="KW-1185">Reference proteome</keyword>
<keyword evidence="2" id="KW-1133">Transmembrane helix</keyword>
<proteinExistence type="predicted"/>
<keyword evidence="2" id="KW-0812">Transmembrane</keyword>
<reference evidence="3 4" key="1">
    <citation type="journal article" date="2024" name="Science">
        <title>Giant polyketide synthase enzymes in the biosynthesis of giant marine polyether toxins.</title>
        <authorList>
            <person name="Fallon T.R."/>
            <person name="Shende V.V."/>
            <person name="Wierzbicki I.H."/>
            <person name="Pendleton A.L."/>
            <person name="Watervoot N.F."/>
            <person name="Auber R.P."/>
            <person name="Gonzalez D.J."/>
            <person name="Wisecaver J.H."/>
            <person name="Moore B.S."/>
        </authorList>
    </citation>
    <scope>NUCLEOTIDE SEQUENCE [LARGE SCALE GENOMIC DNA]</scope>
    <source>
        <strain evidence="3 4">12B1</strain>
    </source>
</reference>
<gene>
    <name evidence="3" type="ORF">AB1Y20_002875</name>
</gene>